<proteinExistence type="predicted"/>
<sequence>MVGHCVQCRRTLPADRRRDPGGGRLRRRLRPARPRHARGCHRAAAARRRPTAARLHRVPGRAGRAGHRQDPATSGARLRPDGPWPVTDHGDHGGRVRRDRRRHLHAGAHGRGSRRLPHLLLRALTGTLTAVVAPLDEARVSLVAYSTYDTDYVLVPAVRLAEATAALVRARHRVLD</sequence>
<keyword evidence="4" id="KW-1185">Reference proteome</keyword>
<gene>
    <name evidence="3" type="ORF">D0Q02_13280</name>
</gene>
<dbReference type="AlphaFoldDB" id="A0A372G076"/>
<comment type="caution">
    <text evidence="3">The sequence shown here is derived from an EMBL/GenBank/DDBJ whole genome shotgun (WGS) entry which is preliminary data.</text>
</comment>
<dbReference type="Pfam" id="PF13840">
    <property type="entry name" value="ACT_7"/>
    <property type="match status" value="1"/>
</dbReference>
<dbReference type="SUPFAM" id="SSF55021">
    <property type="entry name" value="ACT-like"/>
    <property type="match status" value="1"/>
</dbReference>
<dbReference type="EMBL" id="QVFU01000011">
    <property type="protein sequence ID" value="RFS46120.1"/>
    <property type="molecule type" value="Genomic_DNA"/>
</dbReference>
<feature type="region of interest" description="Disordered" evidence="1">
    <location>
        <begin position="13"/>
        <end position="95"/>
    </location>
</feature>
<accession>A0A372G076</accession>
<dbReference type="Proteomes" id="UP000262621">
    <property type="component" value="Unassembled WGS sequence"/>
</dbReference>
<dbReference type="InterPro" id="IPR045865">
    <property type="entry name" value="ACT-like_dom_sf"/>
</dbReference>
<feature type="compositionally biased region" description="Basic residues" evidence="1">
    <location>
        <begin position="24"/>
        <end position="59"/>
    </location>
</feature>
<evidence type="ECO:0000256" key="1">
    <source>
        <dbReference type="SAM" id="MobiDB-lite"/>
    </source>
</evidence>
<organism evidence="3 4">
    <name type="scientific">Micromonospora craniellae</name>
    <dbReference type="NCBI Taxonomy" id="2294034"/>
    <lineage>
        <taxon>Bacteria</taxon>
        <taxon>Bacillati</taxon>
        <taxon>Actinomycetota</taxon>
        <taxon>Actinomycetes</taxon>
        <taxon>Micromonosporales</taxon>
        <taxon>Micromonosporaceae</taxon>
        <taxon>Micromonospora</taxon>
    </lineage>
</organism>
<protein>
    <submittedName>
        <fullName evidence="3">ACT domain-containing protein</fullName>
    </submittedName>
</protein>
<feature type="domain" description="CASTOR ACT" evidence="2">
    <location>
        <begin position="124"/>
        <end position="167"/>
    </location>
</feature>
<dbReference type="OrthoDB" id="5615858at2"/>
<reference evidence="3 4" key="1">
    <citation type="submission" date="2018-08" db="EMBL/GenBank/DDBJ databases">
        <title>Verrucosispora craniellae sp. nov., isolated from a marine sponge in the South China Sea.</title>
        <authorList>
            <person name="Li L."/>
            <person name="Lin H.W."/>
        </authorList>
    </citation>
    <scope>NUCLEOTIDE SEQUENCE [LARGE SCALE GENOMIC DNA]</scope>
    <source>
        <strain evidence="3 4">LHW63014</strain>
    </source>
</reference>
<name>A0A372G076_9ACTN</name>
<dbReference type="Gene3D" id="3.30.2130.10">
    <property type="entry name" value="VC0802-like"/>
    <property type="match status" value="1"/>
</dbReference>
<evidence type="ECO:0000259" key="2">
    <source>
        <dbReference type="Pfam" id="PF13840"/>
    </source>
</evidence>
<evidence type="ECO:0000313" key="3">
    <source>
        <dbReference type="EMBL" id="RFS46120.1"/>
    </source>
</evidence>
<dbReference type="InterPro" id="IPR027795">
    <property type="entry name" value="CASTOR_ACT_dom"/>
</dbReference>
<evidence type="ECO:0000313" key="4">
    <source>
        <dbReference type="Proteomes" id="UP000262621"/>
    </source>
</evidence>